<evidence type="ECO:0000256" key="3">
    <source>
        <dbReference type="ARBA" id="ARBA00022475"/>
    </source>
</evidence>
<dbReference type="PROSITE" id="PS50928">
    <property type="entry name" value="ABC_TM1"/>
    <property type="match status" value="1"/>
</dbReference>
<dbReference type="Proteomes" id="UP000332515">
    <property type="component" value="Unassembled WGS sequence"/>
</dbReference>
<evidence type="ECO:0000256" key="2">
    <source>
        <dbReference type="ARBA" id="ARBA00022448"/>
    </source>
</evidence>
<organism evidence="9 10">
    <name type="scientific">Segnochrobactrum spirostomi</name>
    <dbReference type="NCBI Taxonomy" id="2608987"/>
    <lineage>
        <taxon>Bacteria</taxon>
        <taxon>Pseudomonadati</taxon>
        <taxon>Pseudomonadota</taxon>
        <taxon>Alphaproteobacteria</taxon>
        <taxon>Hyphomicrobiales</taxon>
        <taxon>Segnochrobactraceae</taxon>
        <taxon>Segnochrobactrum</taxon>
    </lineage>
</organism>
<comment type="similarity">
    <text evidence="7">Belongs to the binding-protein-dependent transport system permease family.</text>
</comment>
<reference evidence="9 10" key="1">
    <citation type="submission" date="2019-09" db="EMBL/GenBank/DDBJ databases">
        <title>Segnochrobactrum spirostomi gen. nov., sp. nov., isolated from the ciliate Spirostomum cf. yagiui and description of a novel family, Segnochrobactraceae fam. nov. within the order Rhizobiales of the class Alphaproteobacteria.</title>
        <authorList>
            <person name="Akter S."/>
            <person name="Shazib S.U.A."/>
            <person name="Shin M.K."/>
        </authorList>
    </citation>
    <scope>NUCLEOTIDE SEQUENCE [LARGE SCALE GENOMIC DNA]</scope>
    <source>
        <strain evidence="9 10">Sp-1</strain>
    </source>
</reference>
<dbReference type="Pfam" id="PF19300">
    <property type="entry name" value="BPD_transp_1_N"/>
    <property type="match status" value="1"/>
</dbReference>
<dbReference type="SUPFAM" id="SSF161098">
    <property type="entry name" value="MetI-like"/>
    <property type="match status" value="1"/>
</dbReference>
<evidence type="ECO:0000256" key="1">
    <source>
        <dbReference type="ARBA" id="ARBA00004651"/>
    </source>
</evidence>
<evidence type="ECO:0000313" key="10">
    <source>
        <dbReference type="Proteomes" id="UP000332515"/>
    </source>
</evidence>
<evidence type="ECO:0000313" key="9">
    <source>
        <dbReference type="EMBL" id="MQT14660.1"/>
    </source>
</evidence>
<dbReference type="GO" id="GO:0005886">
    <property type="term" value="C:plasma membrane"/>
    <property type="evidence" value="ECO:0007669"/>
    <property type="project" value="UniProtKB-SubCell"/>
</dbReference>
<keyword evidence="5 7" id="KW-1133">Transmembrane helix</keyword>
<dbReference type="InterPro" id="IPR035906">
    <property type="entry name" value="MetI-like_sf"/>
</dbReference>
<dbReference type="AlphaFoldDB" id="A0A6A7Y5X6"/>
<keyword evidence="10" id="KW-1185">Reference proteome</keyword>
<gene>
    <name evidence="9" type="ORF">F0357_18765</name>
</gene>
<evidence type="ECO:0000256" key="7">
    <source>
        <dbReference type="RuleBase" id="RU363032"/>
    </source>
</evidence>
<dbReference type="PANTHER" id="PTHR43163">
    <property type="entry name" value="DIPEPTIDE TRANSPORT SYSTEM PERMEASE PROTEIN DPPB-RELATED"/>
    <property type="match status" value="1"/>
</dbReference>
<sequence>MGVSVPRRATARRGRRFVWGLVTWFATLAVTLAGLLVFTFALGETSPADPALHLVGDHASDATYQAARRSLGLDQPVATRFVAYVDRVLHGDLGTSWATGDSVAADIARVFPATLELSTVALAIGTIVGLTLAVLSALRPGGTLDAVVRIVSLIGYSVPIFWLGLLMLLLFYARLHWAAGPGQLDDLIAYTIDRPTGSALFDTWLSGQPGALTDALKHMILPALVLAVHVLAGIARLTRAALLAELDKDYVVAARARGAGRLRIILCHALPNVSGVVVTVVALGYTTLLEGAIFTETVFAWPGIGRYMSTAVFAADMPAILGGTLAIGTAFVTVNAVADLIVRRLDPRVRA</sequence>
<feature type="transmembrane region" description="Helical" evidence="7">
    <location>
        <begin position="319"/>
        <end position="342"/>
    </location>
</feature>
<feature type="transmembrane region" description="Helical" evidence="7">
    <location>
        <begin position="119"/>
        <end position="138"/>
    </location>
</feature>
<evidence type="ECO:0000256" key="6">
    <source>
        <dbReference type="ARBA" id="ARBA00023136"/>
    </source>
</evidence>
<keyword evidence="2 7" id="KW-0813">Transport</keyword>
<comment type="subcellular location">
    <subcellularLocation>
        <location evidence="1 7">Cell membrane</location>
        <topology evidence="1 7">Multi-pass membrane protein</topology>
    </subcellularLocation>
</comment>
<name>A0A6A7Y5X6_9HYPH</name>
<dbReference type="InterPro" id="IPR045621">
    <property type="entry name" value="BPD_transp_1_N"/>
</dbReference>
<evidence type="ECO:0000259" key="8">
    <source>
        <dbReference type="PROSITE" id="PS50928"/>
    </source>
</evidence>
<dbReference type="Gene3D" id="1.10.3720.10">
    <property type="entry name" value="MetI-like"/>
    <property type="match status" value="1"/>
</dbReference>
<feature type="domain" description="ABC transmembrane type-1" evidence="8">
    <location>
        <begin position="111"/>
        <end position="342"/>
    </location>
</feature>
<dbReference type="Pfam" id="PF00528">
    <property type="entry name" value="BPD_transp_1"/>
    <property type="match status" value="1"/>
</dbReference>
<keyword evidence="4 7" id="KW-0812">Transmembrane</keyword>
<dbReference type="EMBL" id="VWNA01000002">
    <property type="protein sequence ID" value="MQT14660.1"/>
    <property type="molecule type" value="Genomic_DNA"/>
</dbReference>
<feature type="transmembrane region" description="Helical" evidence="7">
    <location>
        <begin position="150"/>
        <end position="173"/>
    </location>
</feature>
<evidence type="ECO:0000256" key="5">
    <source>
        <dbReference type="ARBA" id="ARBA00022989"/>
    </source>
</evidence>
<feature type="transmembrane region" description="Helical" evidence="7">
    <location>
        <begin position="264"/>
        <end position="285"/>
    </location>
</feature>
<comment type="caution">
    <text evidence="9">The sequence shown here is derived from an EMBL/GenBank/DDBJ whole genome shotgun (WGS) entry which is preliminary data.</text>
</comment>
<dbReference type="InterPro" id="IPR000515">
    <property type="entry name" value="MetI-like"/>
</dbReference>
<accession>A0A6A7Y5X6</accession>
<keyword evidence="6 7" id="KW-0472">Membrane</keyword>
<proteinExistence type="inferred from homology"/>
<dbReference type="GO" id="GO:0071916">
    <property type="term" value="F:dipeptide transmembrane transporter activity"/>
    <property type="evidence" value="ECO:0007669"/>
    <property type="project" value="TreeGrafter"/>
</dbReference>
<keyword evidence="3" id="KW-1003">Cell membrane</keyword>
<dbReference type="PANTHER" id="PTHR43163:SF8">
    <property type="entry name" value="D,D-DIPEPTIDE TRANSPORT SYSTEM PERMEASE PROTEIN DDPB-RELATED"/>
    <property type="match status" value="1"/>
</dbReference>
<feature type="transmembrane region" description="Helical" evidence="7">
    <location>
        <begin position="219"/>
        <end position="238"/>
    </location>
</feature>
<feature type="transmembrane region" description="Helical" evidence="7">
    <location>
        <begin position="17"/>
        <end position="42"/>
    </location>
</feature>
<evidence type="ECO:0000256" key="4">
    <source>
        <dbReference type="ARBA" id="ARBA00022692"/>
    </source>
</evidence>
<protein>
    <submittedName>
        <fullName evidence="9">ABC transporter permease</fullName>
    </submittedName>
</protein>
<dbReference type="CDD" id="cd06261">
    <property type="entry name" value="TM_PBP2"/>
    <property type="match status" value="1"/>
</dbReference>